<gene>
    <name evidence="4" type="ORF">ACJIZ3_004812</name>
</gene>
<proteinExistence type="predicted"/>
<organism evidence="4 5">
    <name type="scientific">Penstemon smallii</name>
    <dbReference type="NCBI Taxonomy" id="265156"/>
    <lineage>
        <taxon>Eukaryota</taxon>
        <taxon>Viridiplantae</taxon>
        <taxon>Streptophyta</taxon>
        <taxon>Embryophyta</taxon>
        <taxon>Tracheophyta</taxon>
        <taxon>Spermatophyta</taxon>
        <taxon>Magnoliopsida</taxon>
        <taxon>eudicotyledons</taxon>
        <taxon>Gunneridae</taxon>
        <taxon>Pentapetalae</taxon>
        <taxon>asterids</taxon>
        <taxon>lamiids</taxon>
        <taxon>Lamiales</taxon>
        <taxon>Plantaginaceae</taxon>
        <taxon>Cheloneae</taxon>
        <taxon>Penstemon</taxon>
    </lineage>
</organism>
<dbReference type="InterPro" id="IPR006868">
    <property type="entry name" value="DUF630"/>
</dbReference>
<dbReference type="Pfam" id="PF04783">
    <property type="entry name" value="DUF630"/>
    <property type="match status" value="1"/>
</dbReference>
<comment type="caution">
    <text evidence="4">The sequence shown here is derived from an EMBL/GenBank/DDBJ whole genome shotgun (WGS) entry which is preliminary data.</text>
</comment>
<feature type="compositionally biased region" description="Pro residues" evidence="1">
    <location>
        <begin position="142"/>
        <end position="151"/>
    </location>
</feature>
<dbReference type="InterPro" id="IPR006867">
    <property type="entry name" value="DUF632"/>
</dbReference>
<feature type="domain" description="DUF630" evidence="3">
    <location>
        <begin position="1"/>
        <end position="59"/>
    </location>
</feature>
<dbReference type="PANTHER" id="PTHR21450:SF35">
    <property type="entry name" value="TRANSCRIPTION FACTOR, PUTATIVE (DUF630 AND DUF632)-RELATED"/>
    <property type="match status" value="1"/>
</dbReference>
<evidence type="ECO:0000259" key="3">
    <source>
        <dbReference type="Pfam" id="PF04783"/>
    </source>
</evidence>
<feature type="compositionally biased region" description="Low complexity" evidence="1">
    <location>
        <begin position="77"/>
        <end position="88"/>
    </location>
</feature>
<evidence type="ECO:0000313" key="4">
    <source>
        <dbReference type="EMBL" id="KAL3818907.1"/>
    </source>
</evidence>
<dbReference type="AlphaFoldDB" id="A0ABD3S374"/>
<evidence type="ECO:0000313" key="5">
    <source>
        <dbReference type="Proteomes" id="UP001634393"/>
    </source>
</evidence>
<feature type="region of interest" description="Disordered" evidence="1">
    <location>
        <begin position="348"/>
        <end position="369"/>
    </location>
</feature>
<feature type="compositionally biased region" description="Low complexity" evidence="1">
    <location>
        <begin position="348"/>
        <end position="357"/>
    </location>
</feature>
<dbReference type="Pfam" id="PF04782">
    <property type="entry name" value="DUF632"/>
    <property type="match status" value="1"/>
</dbReference>
<evidence type="ECO:0000259" key="2">
    <source>
        <dbReference type="Pfam" id="PF04782"/>
    </source>
</evidence>
<feature type="region of interest" description="Disordered" evidence="1">
    <location>
        <begin position="208"/>
        <end position="232"/>
    </location>
</feature>
<reference evidence="4 5" key="1">
    <citation type="submission" date="2024-12" db="EMBL/GenBank/DDBJ databases">
        <title>The unique morphological basis and parallel evolutionary history of personate flowers in Penstemon.</title>
        <authorList>
            <person name="Depatie T.H."/>
            <person name="Wessinger C.A."/>
        </authorList>
    </citation>
    <scope>NUCLEOTIDE SEQUENCE [LARGE SCALE GENOMIC DNA]</scope>
    <source>
        <strain evidence="4">WTNN_2</strain>
        <tissue evidence="4">Leaf</tissue>
    </source>
</reference>
<dbReference type="PANTHER" id="PTHR21450">
    <property type="entry name" value="PROTEIN ALTERED PHOSPHATE STARVATION RESPONSE 1"/>
    <property type="match status" value="1"/>
</dbReference>
<dbReference type="EMBL" id="JBJXBP010000007">
    <property type="protein sequence ID" value="KAL3818907.1"/>
    <property type="molecule type" value="Genomic_DNA"/>
</dbReference>
<sequence length="700" mass="78208">MGATNSKTERSTALKLCKERKRFIKQAIDSRYALAAAHVSYVESLRNIGIALRRYAEAEVLVESSLSTSATEVDKTPSNSSNLSPSPSHTAGVSDSPVLNGSPLSPSTARVSYMRSSGASALTVKVSPPVRNVYMEEGDYAMPPPPPPPPESGSSWDYFDPNDESFRFVSQNGLNLNSDGVQLYENLSKKDNELNESNGILEESATPNLENTINGHGEVKDGNNENKVNGSNEITVGKASDLRKNKSSVEKESCAEREDPSEFITHRAKDFVSSIKDIDNRFFRASESGKEVSRMLESSNIRVGYADARGTSSASIYLASFGGACCQGGSANVYQDQIATKVITWKRTTSSRSSSSRNPLTTKDDNDDSGSDFMEEFSMISGSHSSSLERLYAWERKLYDEVKASESIQKEYDRKCDQLRHQFAKDLSPQVIDKTRAVVKDLYSRIRVALHAVDSISKRIEKMRDEELLPQLLELIQGLTRMWKAMLECHHSQYITISLAYHSKSSSVPPQGETQRQITNQLQEEVEYFGLSFADWINSYTSYVEALNSWLQNCILQPRDRNKGRRALSPRRHLAPPIFVLCRDWTVGIKSLPSQEVSDAIKTFLSDLRHSVRNQTEEMNKKETVDLKSDEGEGNIINEGKNEERGSNIRCIQASLTVVLNRMSKFSEASVKKCEDIRQKCESARNAYDNYKAPPRSFSI</sequence>
<feature type="region of interest" description="Disordered" evidence="1">
    <location>
        <begin position="66"/>
        <end position="110"/>
    </location>
</feature>
<feature type="region of interest" description="Disordered" evidence="1">
    <location>
        <begin position="137"/>
        <end position="157"/>
    </location>
</feature>
<protein>
    <recommendedName>
        <fullName evidence="6">BZIP transcription factor</fullName>
    </recommendedName>
</protein>
<feature type="domain" description="DUF632" evidence="2">
    <location>
        <begin position="272"/>
        <end position="609"/>
    </location>
</feature>
<feature type="region of interest" description="Disordered" evidence="1">
    <location>
        <begin position="241"/>
        <end position="260"/>
    </location>
</feature>
<dbReference type="Proteomes" id="UP001634393">
    <property type="component" value="Unassembled WGS sequence"/>
</dbReference>
<evidence type="ECO:0000256" key="1">
    <source>
        <dbReference type="SAM" id="MobiDB-lite"/>
    </source>
</evidence>
<name>A0ABD3S374_9LAMI</name>
<feature type="compositionally biased region" description="Polar residues" evidence="1">
    <location>
        <begin position="89"/>
        <end position="110"/>
    </location>
</feature>
<keyword evidence="5" id="KW-1185">Reference proteome</keyword>
<evidence type="ECO:0008006" key="6">
    <source>
        <dbReference type="Google" id="ProtNLM"/>
    </source>
</evidence>
<accession>A0ABD3S374</accession>